<dbReference type="Proteomes" id="UP000298458">
    <property type="component" value="Unassembled WGS sequence"/>
</dbReference>
<dbReference type="PROSITE" id="PS50405">
    <property type="entry name" value="GST_CTER"/>
    <property type="match status" value="1"/>
</dbReference>
<dbReference type="PROSITE" id="PS50404">
    <property type="entry name" value="GST_NTER"/>
    <property type="match status" value="1"/>
</dbReference>
<dbReference type="AlphaFoldDB" id="A0A4R9GDR4"/>
<dbReference type="InterPro" id="IPR036282">
    <property type="entry name" value="Glutathione-S-Trfase_C_sf"/>
</dbReference>
<keyword evidence="3" id="KW-0808">Transferase</keyword>
<evidence type="ECO:0000259" key="2">
    <source>
        <dbReference type="PROSITE" id="PS50405"/>
    </source>
</evidence>
<dbReference type="SUPFAM" id="SSF47616">
    <property type="entry name" value="GST C-terminal domain-like"/>
    <property type="match status" value="1"/>
</dbReference>
<dbReference type="Pfam" id="PF13417">
    <property type="entry name" value="GST_N_3"/>
    <property type="match status" value="1"/>
</dbReference>
<keyword evidence="4" id="KW-1185">Reference proteome</keyword>
<dbReference type="PANTHER" id="PTHR43968:SF6">
    <property type="entry name" value="GLUTATHIONE S-TRANSFERASE OMEGA"/>
    <property type="match status" value="1"/>
</dbReference>
<proteinExistence type="predicted"/>
<evidence type="ECO:0000313" key="4">
    <source>
        <dbReference type="Proteomes" id="UP000298458"/>
    </source>
</evidence>
<dbReference type="PANTHER" id="PTHR43968">
    <property type="match status" value="1"/>
</dbReference>
<dbReference type="CDD" id="cd00570">
    <property type="entry name" value="GST_N_family"/>
    <property type="match status" value="1"/>
</dbReference>
<feature type="domain" description="GST N-terminal" evidence="1">
    <location>
        <begin position="1"/>
        <end position="77"/>
    </location>
</feature>
<dbReference type="RefSeq" id="WP_135768246.1">
    <property type="nucleotide sequence ID" value="NZ_RQET01000008.1"/>
</dbReference>
<name>A0A4R9GDR4_9LEPT</name>
<protein>
    <submittedName>
        <fullName evidence="3">Glutathione S-transferase family protein</fullName>
    </submittedName>
</protein>
<dbReference type="InterPro" id="IPR050983">
    <property type="entry name" value="GST_Omega/HSP26"/>
</dbReference>
<dbReference type="InterPro" id="IPR036249">
    <property type="entry name" value="Thioredoxin-like_sf"/>
</dbReference>
<reference evidence="3" key="1">
    <citation type="journal article" date="2019" name="PLoS Negl. Trop. Dis.">
        <title>Revisiting the worldwide diversity of Leptospira species in the environment.</title>
        <authorList>
            <person name="Vincent A.T."/>
            <person name="Schiettekatte O."/>
            <person name="Bourhy P."/>
            <person name="Veyrier F.J."/>
            <person name="Picardeau M."/>
        </authorList>
    </citation>
    <scope>NUCLEOTIDE SEQUENCE [LARGE SCALE GENOMIC DNA]</scope>
    <source>
        <strain evidence="3">SSW15</strain>
    </source>
</reference>
<comment type="caution">
    <text evidence="3">The sequence shown here is derived from an EMBL/GenBank/DDBJ whole genome shotgun (WGS) entry which is preliminary data.</text>
</comment>
<dbReference type="SFLD" id="SFLDS00019">
    <property type="entry name" value="Glutathione_Transferase_(cytos"/>
    <property type="match status" value="1"/>
</dbReference>
<dbReference type="Gene3D" id="3.40.30.10">
    <property type="entry name" value="Glutaredoxin"/>
    <property type="match status" value="1"/>
</dbReference>
<dbReference type="GO" id="GO:0016740">
    <property type="term" value="F:transferase activity"/>
    <property type="evidence" value="ECO:0007669"/>
    <property type="project" value="UniProtKB-KW"/>
</dbReference>
<sequence>MIRLYGYPISNYSNKVKLFLLEKGLDFEEIRIPYSQDEEFLQKSPMGKIPFLESDGRYLFESGPIIQWIEDSFPESKKLFPKDPFEAAFVRSMIVIIENYIDLPARKIYTPGLQRKPVPEETILEAKREMERGTAALARIVRFSPFIAGSEMTAADCAAFATLPLVIDNVSEWLSPCPVENLPGLKQYLEMMNSLPGPAKVEKARTTIMRALRRSKK</sequence>
<dbReference type="Gene3D" id="1.20.1050.10">
    <property type="match status" value="1"/>
</dbReference>
<dbReference type="SUPFAM" id="SSF52833">
    <property type="entry name" value="Thioredoxin-like"/>
    <property type="match status" value="1"/>
</dbReference>
<organism evidence="3 4">
    <name type="scientific">Leptospira fletcheri</name>
    <dbReference type="NCBI Taxonomy" id="2484981"/>
    <lineage>
        <taxon>Bacteria</taxon>
        <taxon>Pseudomonadati</taxon>
        <taxon>Spirochaetota</taxon>
        <taxon>Spirochaetia</taxon>
        <taxon>Leptospirales</taxon>
        <taxon>Leptospiraceae</taxon>
        <taxon>Leptospira</taxon>
    </lineage>
</organism>
<dbReference type="SFLD" id="SFLDG00358">
    <property type="entry name" value="Main_(cytGST)"/>
    <property type="match status" value="1"/>
</dbReference>
<dbReference type="EMBL" id="RQET01000008">
    <property type="protein sequence ID" value="TGK09883.1"/>
    <property type="molecule type" value="Genomic_DNA"/>
</dbReference>
<dbReference type="InterPro" id="IPR004045">
    <property type="entry name" value="Glutathione_S-Trfase_N"/>
</dbReference>
<dbReference type="InterPro" id="IPR010987">
    <property type="entry name" value="Glutathione-S-Trfase_C-like"/>
</dbReference>
<accession>A0A4R9GDR4</accession>
<dbReference type="InterPro" id="IPR004046">
    <property type="entry name" value="GST_C"/>
</dbReference>
<feature type="domain" description="GST C-terminal" evidence="2">
    <location>
        <begin position="83"/>
        <end position="217"/>
    </location>
</feature>
<evidence type="ECO:0000313" key="3">
    <source>
        <dbReference type="EMBL" id="TGK09883.1"/>
    </source>
</evidence>
<dbReference type="Pfam" id="PF00043">
    <property type="entry name" value="GST_C"/>
    <property type="match status" value="1"/>
</dbReference>
<dbReference type="OrthoDB" id="9782992at2"/>
<evidence type="ECO:0000259" key="1">
    <source>
        <dbReference type="PROSITE" id="PS50404"/>
    </source>
</evidence>
<gene>
    <name evidence="3" type="ORF">EHO60_10975</name>
</gene>
<dbReference type="InterPro" id="IPR040079">
    <property type="entry name" value="Glutathione_S-Trfase"/>
</dbReference>
<dbReference type="GO" id="GO:0005737">
    <property type="term" value="C:cytoplasm"/>
    <property type="evidence" value="ECO:0007669"/>
    <property type="project" value="TreeGrafter"/>
</dbReference>